<gene>
    <name evidence="1" type="ORF">F7725_007608</name>
</gene>
<protein>
    <submittedName>
        <fullName evidence="1">Uncharacterized protein</fullName>
    </submittedName>
</protein>
<name>A0A7J5Y4V6_DISMA</name>
<dbReference type="EMBL" id="JAAKFY010000015">
    <property type="protein sequence ID" value="KAF3844445.1"/>
    <property type="molecule type" value="Genomic_DNA"/>
</dbReference>
<organism evidence="1 2">
    <name type="scientific">Dissostichus mawsoni</name>
    <name type="common">Antarctic cod</name>
    <dbReference type="NCBI Taxonomy" id="36200"/>
    <lineage>
        <taxon>Eukaryota</taxon>
        <taxon>Metazoa</taxon>
        <taxon>Chordata</taxon>
        <taxon>Craniata</taxon>
        <taxon>Vertebrata</taxon>
        <taxon>Euteleostomi</taxon>
        <taxon>Actinopterygii</taxon>
        <taxon>Neopterygii</taxon>
        <taxon>Teleostei</taxon>
        <taxon>Neoteleostei</taxon>
        <taxon>Acanthomorphata</taxon>
        <taxon>Eupercaria</taxon>
        <taxon>Perciformes</taxon>
        <taxon>Notothenioidei</taxon>
        <taxon>Nototheniidae</taxon>
        <taxon>Dissostichus</taxon>
    </lineage>
</organism>
<reference evidence="1 2" key="1">
    <citation type="submission" date="2020-03" db="EMBL/GenBank/DDBJ databases">
        <title>Dissostichus mawsoni Genome sequencing and assembly.</title>
        <authorList>
            <person name="Park H."/>
        </authorList>
    </citation>
    <scope>NUCLEOTIDE SEQUENCE [LARGE SCALE GENOMIC DNA]</scope>
    <source>
        <strain evidence="1">DM0001</strain>
        <tissue evidence="1">Muscle</tissue>
    </source>
</reference>
<proteinExistence type="predicted"/>
<dbReference type="AlphaFoldDB" id="A0A7J5Y4V6"/>
<keyword evidence="2" id="KW-1185">Reference proteome</keyword>
<evidence type="ECO:0000313" key="1">
    <source>
        <dbReference type="EMBL" id="KAF3844445.1"/>
    </source>
</evidence>
<sequence length="79" mass="8595">MAKAIPEPYSPPSTPPTKAFLKTKTKIADIRATITASTVSRTPPTCSPFINGITLCSFNEMLFGSNTERQHNRISPTTI</sequence>
<evidence type="ECO:0000313" key="2">
    <source>
        <dbReference type="Proteomes" id="UP000518266"/>
    </source>
</evidence>
<accession>A0A7J5Y4V6</accession>
<dbReference type="Proteomes" id="UP000518266">
    <property type="component" value="Unassembled WGS sequence"/>
</dbReference>
<comment type="caution">
    <text evidence="1">The sequence shown here is derived from an EMBL/GenBank/DDBJ whole genome shotgun (WGS) entry which is preliminary data.</text>
</comment>